<keyword evidence="5" id="KW-0325">Glycoprotein</keyword>
<accession>A0A553NX08</accession>
<feature type="domain" description="Ephrin RBD" evidence="9">
    <location>
        <begin position="32"/>
        <end position="169"/>
    </location>
</feature>
<evidence type="ECO:0000256" key="2">
    <source>
        <dbReference type="ARBA" id="ARBA00022729"/>
    </source>
</evidence>
<keyword evidence="3 7" id="KW-0472">Membrane</keyword>
<organism evidence="10 11">
    <name type="scientific">Tigriopus californicus</name>
    <name type="common">Marine copepod</name>
    <dbReference type="NCBI Taxonomy" id="6832"/>
    <lineage>
        <taxon>Eukaryota</taxon>
        <taxon>Metazoa</taxon>
        <taxon>Ecdysozoa</taxon>
        <taxon>Arthropoda</taxon>
        <taxon>Crustacea</taxon>
        <taxon>Multicrustacea</taxon>
        <taxon>Hexanauplia</taxon>
        <taxon>Copepoda</taxon>
        <taxon>Harpacticoida</taxon>
        <taxon>Harpacticidae</taxon>
        <taxon>Tigriopus</taxon>
    </lineage>
</organism>
<sequence>MGKRASSDWTVPVRLLLVLVIVCLVPSANGTQSLINIFWNTTNPMFRIDNTDNVFDINMGNHPFQYDQANIICPSYPAGTAPLDMERYIIYMVSREEYENCHIGNPHPRVIAVCNKPHEVMYVTITFRSFTPTPGGLEFKPGHDYFFISTSTQHDLHRRLPAEKNEAKE</sequence>
<evidence type="ECO:0000256" key="8">
    <source>
        <dbReference type="SAM" id="SignalP"/>
    </source>
</evidence>
<dbReference type="InterPro" id="IPR001799">
    <property type="entry name" value="Ephrin_RBD"/>
</dbReference>
<dbReference type="PANTHER" id="PTHR11304:SF29">
    <property type="entry name" value="EPHRIN"/>
    <property type="match status" value="1"/>
</dbReference>
<comment type="subcellular location">
    <subcellularLocation>
        <location evidence="1">Membrane</location>
    </subcellularLocation>
</comment>
<proteinExistence type="inferred from homology"/>
<dbReference type="PROSITE" id="PS51551">
    <property type="entry name" value="EPHRIN_RBD_2"/>
    <property type="match status" value="1"/>
</dbReference>
<gene>
    <name evidence="10" type="ORF">TCAL_04888</name>
</gene>
<keyword evidence="4" id="KW-1015">Disulfide bond</keyword>
<protein>
    <recommendedName>
        <fullName evidence="9">Ephrin RBD domain-containing protein</fullName>
    </recommendedName>
</protein>
<feature type="chain" id="PRO_5021898104" description="Ephrin RBD domain-containing protein" evidence="8">
    <location>
        <begin position="31"/>
        <end position="169"/>
    </location>
</feature>
<evidence type="ECO:0000256" key="3">
    <source>
        <dbReference type="ARBA" id="ARBA00023136"/>
    </source>
</evidence>
<comment type="caution">
    <text evidence="10">The sequence shown here is derived from an EMBL/GenBank/DDBJ whole genome shotgun (WGS) entry which is preliminary data.</text>
</comment>
<dbReference type="InterPro" id="IPR008972">
    <property type="entry name" value="Cupredoxin"/>
</dbReference>
<dbReference type="PANTHER" id="PTHR11304">
    <property type="entry name" value="EPHRIN"/>
    <property type="match status" value="1"/>
</dbReference>
<name>A0A553NX08_TIGCA</name>
<dbReference type="Pfam" id="PF00812">
    <property type="entry name" value="Ephrin"/>
    <property type="match status" value="1"/>
</dbReference>
<dbReference type="PRINTS" id="PR01347">
    <property type="entry name" value="EPHRIN"/>
</dbReference>
<reference evidence="10 11" key="1">
    <citation type="journal article" date="2018" name="Nat. Ecol. Evol.">
        <title>Genomic signatures of mitonuclear coevolution across populations of Tigriopus californicus.</title>
        <authorList>
            <person name="Barreto F.S."/>
            <person name="Watson E.T."/>
            <person name="Lima T.G."/>
            <person name="Willett C.S."/>
            <person name="Edmands S."/>
            <person name="Li W."/>
            <person name="Burton R.S."/>
        </authorList>
    </citation>
    <scope>NUCLEOTIDE SEQUENCE [LARGE SCALE GENOMIC DNA]</scope>
    <source>
        <strain evidence="10 11">San Diego</strain>
    </source>
</reference>
<dbReference type="GO" id="GO:0005886">
    <property type="term" value="C:plasma membrane"/>
    <property type="evidence" value="ECO:0007669"/>
    <property type="project" value="TreeGrafter"/>
</dbReference>
<evidence type="ECO:0000313" key="11">
    <source>
        <dbReference type="Proteomes" id="UP000318571"/>
    </source>
</evidence>
<evidence type="ECO:0000256" key="7">
    <source>
        <dbReference type="RuleBase" id="RU004375"/>
    </source>
</evidence>
<keyword evidence="11" id="KW-1185">Reference proteome</keyword>
<evidence type="ECO:0000259" key="9">
    <source>
        <dbReference type="PROSITE" id="PS51551"/>
    </source>
</evidence>
<feature type="signal peptide" evidence="8">
    <location>
        <begin position="1"/>
        <end position="30"/>
    </location>
</feature>
<dbReference type="SUPFAM" id="SSF49503">
    <property type="entry name" value="Cupredoxins"/>
    <property type="match status" value="1"/>
</dbReference>
<dbReference type="GO" id="GO:0007411">
    <property type="term" value="P:axon guidance"/>
    <property type="evidence" value="ECO:0007669"/>
    <property type="project" value="TreeGrafter"/>
</dbReference>
<evidence type="ECO:0000256" key="6">
    <source>
        <dbReference type="PROSITE-ProRule" id="PRU00884"/>
    </source>
</evidence>
<evidence type="ECO:0000256" key="1">
    <source>
        <dbReference type="ARBA" id="ARBA00004370"/>
    </source>
</evidence>
<dbReference type="AlphaFoldDB" id="A0A553NX08"/>
<dbReference type="Proteomes" id="UP000318571">
    <property type="component" value="Chromosome 9"/>
</dbReference>
<dbReference type="GO" id="GO:0046875">
    <property type="term" value="F:ephrin receptor binding"/>
    <property type="evidence" value="ECO:0007669"/>
    <property type="project" value="TreeGrafter"/>
</dbReference>
<dbReference type="InterPro" id="IPR031328">
    <property type="entry name" value="Ephrin"/>
</dbReference>
<dbReference type="STRING" id="6832.A0A553NX08"/>
<evidence type="ECO:0000256" key="5">
    <source>
        <dbReference type="ARBA" id="ARBA00023180"/>
    </source>
</evidence>
<comment type="similarity">
    <text evidence="6 7">Belongs to the ephrin family.</text>
</comment>
<keyword evidence="2 8" id="KW-0732">Signal</keyword>
<evidence type="ECO:0000256" key="4">
    <source>
        <dbReference type="ARBA" id="ARBA00023157"/>
    </source>
</evidence>
<dbReference type="CDD" id="cd02675">
    <property type="entry name" value="Ephrin_ectodomain"/>
    <property type="match status" value="1"/>
</dbReference>
<dbReference type="Gene3D" id="2.60.40.420">
    <property type="entry name" value="Cupredoxins - blue copper proteins"/>
    <property type="match status" value="1"/>
</dbReference>
<comment type="caution">
    <text evidence="6">Lacks conserved residue(s) required for the propagation of feature annotation.</text>
</comment>
<dbReference type="OMA" id="RISWFIV"/>
<evidence type="ECO:0000313" key="10">
    <source>
        <dbReference type="EMBL" id="TRY69963.1"/>
    </source>
</evidence>
<dbReference type="GO" id="GO:0048013">
    <property type="term" value="P:ephrin receptor signaling pathway"/>
    <property type="evidence" value="ECO:0007669"/>
    <property type="project" value="TreeGrafter"/>
</dbReference>
<dbReference type="EMBL" id="VCGU01000009">
    <property type="protein sequence ID" value="TRY69963.1"/>
    <property type="molecule type" value="Genomic_DNA"/>
</dbReference>